<protein>
    <recommendedName>
        <fullName evidence="1">Cyclin N-terminal domain-containing protein</fullName>
    </recommendedName>
</protein>
<name>A0A4Y7J5U9_PAPSO</name>
<evidence type="ECO:0000259" key="1">
    <source>
        <dbReference type="Pfam" id="PF00134"/>
    </source>
</evidence>
<organism evidence="2 3">
    <name type="scientific">Papaver somniferum</name>
    <name type="common">Opium poppy</name>
    <dbReference type="NCBI Taxonomy" id="3469"/>
    <lineage>
        <taxon>Eukaryota</taxon>
        <taxon>Viridiplantae</taxon>
        <taxon>Streptophyta</taxon>
        <taxon>Embryophyta</taxon>
        <taxon>Tracheophyta</taxon>
        <taxon>Spermatophyta</taxon>
        <taxon>Magnoliopsida</taxon>
        <taxon>Ranunculales</taxon>
        <taxon>Papaveraceae</taxon>
        <taxon>Papaveroideae</taxon>
        <taxon>Papaver</taxon>
    </lineage>
</organism>
<evidence type="ECO:0000313" key="3">
    <source>
        <dbReference type="Proteomes" id="UP000316621"/>
    </source>
</evidence>
<keyword evidence="3" id="KW-1185">Reference proteome</keyword>
<dbReference type="Proteomes" id="UP000316621">
    <property type="component" value="Chromosome 3"/>
</dbReference>
<dbReference type="Gramene" id="RZC55321">
    <property type="protein sequence ID" value="RZC55321"/>
    <property type="gene ID" value="C5167_014175"/>
</dbReference>
<dbReference type="Pfam" id="PF00134">
    <property type="entry name" value="Cyclin_N"/>
    <property type="match status" value="1"/>
</dbReference>
<dbReference type="STRING" id="3469.A0A4Y7J5U9"/>
<dbReference type="Gene3D" id="1.10.472.10">
    <property type="entry name" value="Cyclin-like"/>
    <property type="match status" value="1"/>
</dbReference>
<sequence length="116" mass="13747">MALMINNNLFGENEEVEQQDQSSRFSHDLLVDEDEFSFRSSYIDEEEVAMLFERENMHLPRQDYLMRLQNGDLDPTHRRDSIDWIAKVVDYYDFGPLTAYLSANYLDRFASVNQLP</sequence>
<accession>A0A4Y7J5U9</accession>
<dbReference type="SUPFAM" id="SSF47954">
    <property type="entry name" value="Cyclin-like"/>
    <property type="match status" value="1"/>
</dbReference>
<feature type="non-terminal residue" evidence="2">
    <location>
        <position position="116"/>
    </location>
</feature>
<dbReference type="InterPro" id="IPR036915">
    <property type="entry name" value="Cyclin-like_sf"/>
</dbReference>
<gene>
    <name evidence="2" type="ORF">C5167_014175</name>
</gene>
<proteinExistence type="predicted"/>
<reference evidence="2 3" key="1">
    <citation type="journal article" date="2018" name="Science">
        <title>The opium poppy genome and morphinan production.</title>
        <authorList>
            <person name="Guo L."/>
            <person name="Winzer T."/>
            <person name="Yang X."/>
            <person name="Li Y."/>
            <person name="Ning Z."/>
            <person name="He Z."/>
            <person name="Teodor R."/>
            <person name="Lu Y."/>
            <person name="Bowser T.A."/>
            <person name="Graham I.A."/>
            <person name="Ye K."/>
        </authorList>
    </citation>
    <scope>NUCLEOTIDE SEQUENCE [LARGE SCALE GENOMIC DNA]</scope>
    <source>
        <strain evidence="3">cv. HN1</strain>
        <tissue evidence="2">Leaves</tissue>
    </source>
</reference>
<dbReference type="InterPro" id="IPR006671">
    <property type="entry name" value="Cyclin_N"/>
</dbReference>
<feature type="domain" description="Cyclin N-terminal" evidence="1">
    <location>
        <begin position="49"/>
        <end position="115"/>
    </location>
</feature>
<evidence type="ECO:0000313" key="2">
    <source>
        <dbReference type="EMBL" id="RZC55321.1"/>
    </source>
</evidence>
<dbReference type="AlphaFoldDB" id="A0A4Y7J5U9"/>
<dbReference type="EMBL" id="CM010717">
    <property type="protein sequence ID" value="RZC55321.1"/>
    <property type="molecule type" value="Genomic_DNA"/>
</dbReference>